<sequence>MGKLKGTKTEKNILTAFAGESQARNRYDFFAGVAKKEGYVQISKIFEETALQERAHAKRLFKFLEGSEVEITAAYPAGIIADTVTNLKESAAGEHYEYTEMYPEFAEIAGQEGFPVVAAAMHSIAIAEKHHEQRYLTLMNSIENGDVFKKAKPVVWRCINCGYIHEGLTAPDVCPACNHKQEYFEVRLEKWFMP</sequence>
<dbReference type="CDD" id="cd01041">
    <property type="entry name" value="Rubrerythrin"/>
    <property type="match status" value="1"/>
</dbReference>
<dbReference type="PROSITE" id="PS50905">
    <property type="entry name" value="FERRITIN_LIKE"/>
    <property type="match status" value="1"/>
</dbReference>
<evidence type="ECO:0000313" key="8">
    <source>
        <dbReference type="EMBL" id="OBQ57489.1"/>
    </source>
</evidence>
<dbReference type="PATRIC" id="fig|1560234.3.peg.17"/>
<dbReference type="SUPFAM" id="SSF47240">
    <property type="entry name" value="Ferritin-like"/>
    <property type="match status" value="1"/>
</dbReference>
<dbReference type="InterPro" id="IPR009078">
    <property type="entry name" value="Ferritin-like_SF"/>
</dbReference>
<protein>
    <submittedName>
        <fullName evidence="8">Rubrerythrin</fullName>
    </submittedName>
</protein>
<evidence type="ECO:0000256" key="2">
    <source>
        <dbReference type="ARBA" id="ARBA00022448"/>
    </source>
</evidence>
<dbReference type="Gene3D" id="2.20.28.10">
    <property type="match status" value="1"/>
</dbReference>
<dbReference type="PANTHER" id="PTHR43865">
    <property type="entry name" value="RUBRERYTHRIN-RELATED"/>
    <property type="match status" value="1"/>
</dbReference>
<dbReference type="Pfam" id="PF21349">
    <property type="entry name" value="RUBY_RBDX"/>
    <property type="match status" value="1"/>
</dbReference>
<feature type="domain" description="Ferritin-like diiron" evidence="7">
    <location>
        <begin position="3"/>
        <end position="146"/>
    </location>
</feature>
<dbReference type="InterPro" id="IPR052364">
    <property type="entry name" value="Rubrerythrin"/>
</dbReference>
<dbReference type="AlphaFoldDB" id="A0A1B7XPP5"/>
<accession>A0A1B7XPP5</accession>
<evidence type="ECO:0000256" key="1">
    <source>
        <dbReference type="ARBA" id="ARBA00001965"/>
    </source>
</evidence>
<keyword evidence="9" id="KW-1185">Reference proteome</keyword>
<dbReference type="CDD" id="cd00729">
    <property type="entry name" value="rubredoxin_SM"/>
    <property type="match status" value="1"/>
</dbReference>
<dbReference type="InterPro" id="IPR048574">
    <property type="entry name" value="RUBY_RBDX"/>
</dbReference>
<organism evidence="8 9">
    <name type="scientific">Halodesulfovibrio spirochaetisodalis</name>
    <dbReference type="NCBI Taxonomy" id="1560234"/>
    <lineage>
        <taxon>Bacteria</taxon>
        <taxon>Pseudomonadati</taxon>
        <taxon>Thermodesulfobacteriota</taxon>
        <taxon>Desulfovibrionia</taxon>
        <taxon>Desulfovibrionales</taxon>
        <taxon>Desulfovibrionaceae</taxon>
        <taxon>Halodesulfovibrio</taxon>
    </lineage>
</organism>
<dbReference type="Proteomes" id="UP000091979">
    <property type="component" value="Unassembled WGS sequence"/>
</dbReference>
<comment type="cofactor">
    <cofactor evidence="1">
        <name>Fe(3+)</name>
        <dbReference type="ChEBI" id="CHEBI:29034"/>
    </cofactor>
</comment>
<dbReference type="Gene3D" id="1.20.1260.10">
    <property type="match status" value="1"/>
</dbReference>
<dbReference type="GO" id="GO:0005506">
    <property type="term" value="F:iron ion binding"/>
    <property type="evidence" value="ECO:0007669"/>
    <property type="project" value="InterPro"/>
</dbReference>
<dbReference type="RefSeq" id="WP_066851334.1">
    <property type="nucleotide sequence ID" value="NZ_JXMS01000001.1"/>
</dbReference>
<proteinExistence type="predicted"/>
<feature type="domain" description="Rubredoxin-like" evidence="6">
    <location>
        <begin position="153"/>
        <end position="187"/>
    </location>
</feature>
<evidence type="ECO:0000256" key="4">
    <source>
        <dbReference type="ARBA" id="ARBA00022982"/>
    </source>
</evidence>
<evidence type="ECO:0000313" key="9">
    <source>
        <dbReference type="Proteomes" id="UP000091979"/>
    </source>
</evidence>
<dbReference type="Pfam" id="PF02915">
    <property type="entry name" value="Rubrerythrin"/>
    <property type="match status" value="1"/>
</dbReference>
<gene>
    <name evidence="8" type="ORF">SP90_00085</name>
</gene>
<dbReference type="InterPro" id="IPR012347">
    <property type="entry name" value="Ferritin-like"/>
</dbReference>
<evidence type="ECO:0000256" key="5">
    <source>
        <dbReference type="ARBA" id="ARBA00023004"/>
    </source>
</evidence>
<keyword evidence="3" id="KW-0479">Metal-binding</keyword>
<dbReference type="STRING" id="1560234.SP90_00085"/>
<name>A0A1B7XPP5_9BACT</name>
<evidence type="ECO:0000259" key="7">
    <source>
        <dbReference type="PROSITE" id="PS50905"/>
    </source>
</evidence>
<dbReference type="GO" id="GO:0016491">
    <property type="term" value="F:oxidoreductase activity"/>
    <property type="evidence" value="ECO:0007669"/>
    <property type="project" value="InterPro"/>
</dbReference>
<dbReference type="InterPro" id="IPR009040">
    <property type="entry name" value="Ferritin-like_diiron"/>
</dbReference>
<keyword evidence="5" id="KW-0408">Iron</keyword>
<comment type="caution">
    <text evidence="8">The sequence shown here is derived from an EMBL/GenBank/DDBJ whole genome shotgun (WGS) entry which is preliminary data.</text>
</comment>
<dbReference type="InterPro" id="IPR003251">
    <property type="entry name" value="Rr_diiron-bd_dom"/>
</dbReference>
<evidence type="ECO:0000256" key="3">
    <source>
        <dbReference type="ARBA" id="ARBA00022723"/>
    </source>
</evidence>
<dbReference type="PANTHER" id="PTHR43865:SF1">
    <property type="entry name" value="RUBRERYTHRIN-RELATED"/>
    <property type="match status" value="1"/>
</dbReference>
<evidence type="ECO:0000259" key="6">
    <source>
        <dbReference type="PROSITE" id="PS50903"/>
    </source>
</evidence>
<keyword evidence="2" id="KW-0813">Transport</keyword>
<keyword evidence="4" id="KW-0249">Electron transport</keyword>
<reference evidence="8 9" key="1">
    <citation type="submission" date="2015-01" db="EMBL/GenBank/DDBJ databases">
        <title>Desulfovibrio sp. JC271 draft genome sequence.</title>
        <authorList>
            <person name="Shivani Y."/>
            <person name="Subhash Y."/>
            <person name="Sasikala C."/>
            <person name="Ramana C.V."/>
        </authorList>
    </citation>
    <scope>NUCLEOTIDE SEQUENCE [LARGE SCALE GENOMIC DNA]</scope>
    <source>
        <strain evidence="8 9">JC271</strain>
    </source>
</reference>
<dbReference type="NCBIfam" id="NF045767">
    <property type="entry name" value="RuberyRbr"/>
    <property type="match status" value="1"/>
</dbReference>
<dbReference type="PROSITE" id="PS50903">
    <property type="entry name" value="RUBREDOXIN_LIKE"/>
    <property type="match status" value="1"/>
</dbReference>
<dbReference type="OrthoDB" id="9799749at2"/>
<dbReference type="InterPro" id="IPR024934">
    <property type="entry name" value="Rubredoxin-like_dom"/>
</dbReference>
<dbReference type="EMBL" id="JXMS01000001">
    <property type="protein sequence ID" value="OBQ57489.1"/>
    <property type="molecule type" value="Genomic_DNA"/>
</dbReference>
<dbReference type="SUPFAM" id="SSF57802">
    <property type="entry name" value="Rubredoxin-like"/>
    <property type="match status" value="1"/>
</dbReference>